<dbReference type="Gene3D" id="3.90.550.10">
    <property type="entry name" value="Spore Coat Polysaccharide Biosynthesis Protein SpsA, Chain A"/>
    <property type="match status" value="1"/>
</dbReference>
<dbReference type="PANTHER" id="PTHR43777">
    <property type="entry name" value="MOLYBDENUM COFACTOR CYTIDYLYLTRANSFERASE"/>
    <property type="match status" value="1"/>
</dbReference>
<keyword evidence="3" id="KW-0418">Kinase</keyword>
<dbReference type="PIRSF" id="PIRSF036626">
    <property type="entry name" value="MPTBd_MobAlike"/>
    <property type="match status" value="1"/>
</dbReference>
<dbReference type="GO" id="GO:0016301">
    <property type="term" value="F:kinase activity"/>
    <property type="evidence" value="ECO:0007669"/>
    <property type="project" value="UniProtKB-KW"/>
</dbReference>
<dbReference type="PANTHER" id="PTHR43777:SF1">
    <property type="entry name" value="MOLYBDENUM COFACTOR CYTIDYLYLTRANSFERASE"/>
    <property type="match status" value="1"/>
</dbReference>
<dbReference type="Gene3D" id="3.40.980.10">
    <property type="entry name" value="MoaB/Mog-like domain"/>
    <property type="match status" value="1"/>
</dbReference>
<dbReference type="InterPro" id="IPR012184">
    <property type="entry name" value="Bifunc_Mopterin-bd"/>
</dbReference>
<evidence type="ECO:0000313" key="4">
    <source>
        <dbReference type="Proteomes" id="UP000646365"/>
    </source>
</evidence>
<dbReference type="RefSeq" id="WP_189042301.1">
    <property type="nucleotide sequence ID" value="NZ_BMJQ01000001.1"/>
</dbReference>
<accession>A0A8J2YQD7</accession>
<sequence>MIFGPVPTPKALGAVLAHAVTAGERRLKKGRVLDTDDLAALEAAGVAEVVAAILEVDDVAEDRAATRAAARLFGPGLSAGAAFTGRVNLFADDHGLLTLDRDEIDRLNRVDEALTIATLPPLAPVEPGQMVATVKIIPFAAPEAAVAAWERIAVTGNRPPLGLARFRPRPVALIQTVLPSVKPSVLDKTVEVTRRRLAAFGSPLATERRVAHDSSAVAEALDQAQAEGAELVLVVGASAIIDRRDVIPAGVVAAGGRIEHFGMPVDPGNLLLMGRLGEMPVLGLPGCARSPKLNGVDWVLQRLFADLPVGRTEITGLGAGGLLAEIPSRPLPRAEIGTAAEAVPRRPRIAALVLAAGQSRRMGPDNKLLILLDGKPMVRHAVEVALASAARPVIVVTGHQQDAVRSALDGLDVRFAHNPDYADGLSGSLKAGLSAVPEDADGAVVCLGDMPDVSAGLIDRLIAGFSPVEGRAILAPVRGGRRGNPVLWARRFFDELMGLSGDTGAKHLIANYGEFLTEIEAPDDGVLIDLDTPAALAAWRAER</sequence>
<dbReference type="EMBL" id="BMJQ01000001">
    <property type="protein sequence ID" value="GGF03472.1"/>
    <property type="molecule type" value="Genomic_DNA"/>
</dbReference>
<dbReference type="SUPFAM" id="SSF53448">
    <property type="entry name" value="Nucleotide-diphospho-sugar transferases"/>
    <property type="match status" value="1"/>
</dbReference>
<gene>
    <name evidence="3" type="ORF">GCM10011611_06190</name>
</gene>
<dbReference type="InterPro" id="IPR025877">
    <property type="entry name" value="MobA-like_NTP_Trfase"/>
</dbReference>
<dbReference type="InterPro" id="IPR001453">
    <property type="entry name" value="MoaB/Mog_dom"/>
</dbReference>
<evidence type="ECO:0000313" key="3">
    <source>
        <dbReference type="EMBL" id="GGF03472.1"/>
    </source>
</evidence>
<keyword evidence="4" id="KW-1185">Reference proteome</keyword>
<feature type="domain" description="MoaB/Mog" evidence="2">
    <location>
        <begin position="172"/>
        <end position="305"/>
    </location>
</feature>
<name>A0A8J2YQD7_9PROT</name>
<protein>
    <submittedName>
        <fullName evidence="3">4-diphosphocytidyl-2C-methyl-D-erythritol kinase</fullName>
    </submittedName>
</protein>
<organism evidence="3 4">
    <name type="scientific">Aliidongia dinghuensis</name>
    <dbReference type="NCBI Taxonomy" id="1867774"/>
    <lineage>
        <taxon>Bacteria</taxon>
        <taxon>Pseudomonadati</taxon>
        <taxon>Pseudomonadota</taxon>
        <taxon>Alphaproteobacteria</taxon>
        <taxon>Rhodospirillales</taxon>
        <taxon>Dongiaceae</taxon>
        <taxon>Aliidongia</taxon>
    </lineage>
</organism>
<evidence type="ECO:0000256" key="1">
    <source>
        <dbReference type="ARBA" id="ARBA00022842"/>
    </source>
</evidence>
<reference evidence="3" key="2">
    <citation type="submission" date="2020-09" db="EMBL/GenBank/DDBJ databases">
        <authorList>
            <person name="Sun Q."/>
            <person name="Zhou Y."/>
        </authorList>
    </citation>
    <scope>NUCLEOTIDE SEQUENCE</scope>
    <source>
        <strain evidence="3">CGMCC 1.15725</strain>
    </source>
</reference>
<comment type="caution">
    <text evidence="3">The sequence shown here is derived from an EMBL/GenBank/DDBJ whole genome shotgun (WGS) entry which is preliminary data.</text>
</comment>
<proteinExistence type="predicted"/>
<dbReference type="SUPFAM" id="SSF53218">
    <property type="entry name" value="Molybdenum cofactor biosynthesis proteins"/>
    <property type="match status" value="1"/>
</dbReference>
<dbReference type="CDD" id="cd03522">
    <property type="entry name" value="MoeA_like"/>
    <property type="match status" value="1"/>
</dbReference>
<keyword evidence="3" id="KW-0808">Transferase</keyword>
<dbReference type="Proteomes" id="UP000646365">
    <property type="component" value="Unassembled WGS sequence"/>
</dbReference>
<reference evidence="3" key="1">
    <citation type="journal article" date="2014" name="Int. J. Syst. Evol. Microbiol.">
        <title>Complete genome sequence of Corynebacterium casei LMG S-19264T (=DSM 44701T), isolated from a smear-ripened cheese.</title>
        <authorList>
            <consortium name="US DOE Joint Genome Institute (JGI-PGF)"/>
            <person name="Walter F."/>
            <person name="Albersmeier A."/>
            <person name="Kalinowski J."/>
            <person name="Ruckert C."/>
        </authorList>
    </citation>
    <scope>NUCLEOTIDE SEQUENCE</scope>
    <source>
        <strain evidence="3">CGMCC 1.15725</strain>
    </source>
</reference>
<keyword evidence="1" id="KW-0460">Magnesium</keyword>
<dbReference type="SMART" id="SM00852">
    <property type="entry name" value="MoCF_biosynth"/>
    <property type="match status" value="1"/>
</dbReference>
<dbReference type="CDD" id="cd04182">
    <property type="entry name" value="GT_2_like_f"/>
    <property type="match status" value="1"/>
</dbReference>
<dbReference type="InterPro" id="IPR036425">
    <property type="entry name" value="MoaB/Mog-like_dom_sf"/>
</dbReference>
<dbReference type="InterPro" id="IPR029044">
    <property type="entry name" value="Nucleotide-diphossugar_trans"/>
</dbReference>
<evidence type="ECO:0000259" key="2">
    <source>
        <dbReference type="SMART" id="SM00852"/>
    </source>
</evidence>
<dbReference type="GO" id="GO:0016779">
    <property type="term" value="F:nucleotidyltransferase activity"/>
    <property type="evidence" value="ECO:0007669"/>
    <property type="project" value="UniProtKB-ARBA"/>
</dbReference>
<dbReference type="AlphaFoldDB" id="A0A8J2YQD7"/>
<dbReference type="Pfam" id="PF12804">
    <property type="entry name" value="NTP_transf_3"/>
    <property type="match status" value="1"/>
</dbReference>